<comment type="caution">
    <text evidence="1">The sequence shown here is derived from an EMBL/GenBank/DDBJ whole genome shotgun (WGS) entry which is preliminary data.</text>
</comment>
<proteinExistence type="predicted"/>
<gene>
    <name evidence="1" type="ORF">P7K49_014647</name>
</gene>
<sequence>MEKHLLLLSELLPDWLNLHYVHPSPTSSCSRLWTWLASPQVPSGILECWTGLQYLCYLKWNEFPGGYCIQDGEAKPGSQHQGPEQGISQKVGHIPKVCPPGSPGMQQEFRLEWGAEAVPCPSKARAVLQKQLLGEKRPSQLLLRCSGAE</sequence>
<dbReference type="EMBL" id="JASSZA010000007">
    <property type="protein sequence ID" value="KAK2105133.1"/>
    <property type="molecule type" value="Genomic_DNA"/>
</dbReference>
<keyword evidence="2" id="KW-1185">Reference proteome</keyword>
<organism evidence="1 2">
    <name type="scientific">Saguinus oedipus</name>
    <name type="common">Cotton-top tamarin</name>
    <name type="synonym">Oedipomidas oedipus</name>
    <dbReference type="NCBI Taxonomy" id="9490"/>
    <lineage>
        <taxon>Eukaryota</taxon>
        <taxon>Metazoa</taxon>
        <taxon>Chordata</taxon>
        <taxon>Craniata</taxon>
        <taxon>Vertebrata</taxon>
        <taxon>Euteleostomi</taxon>
        <taxon>Mammalia</taxon>
        <taxon>Eutheria</taxon>
        <taxon>Euarchontoglires</taxon>
        <taxon>Primates</taxon>
        <taxon>Haplorrhini</taxon>
        <taxon>Platyrrhini</taxon>
        <taxon>Cebidae</taxon>
        <taxon>Callitrichinae</taxon>
        <taxon>Saguinus</taxon>
    </lineage>
</organism>
<reference evidence="1 2" key="1">
    <citation type="submission" date="2023-05" db="EMBL/GenBank/DDBJ databases">
        <title>B98-5 Cell Line De Novo Hybrid Assembly: An Optical Mapping Approach.</title>
        <authorList>
            <person name="Kananen K."/>
            <person name="Auerbach J.A."/>
            <person name="Kautto E."/>
            <person name="Blachly J.S."/>
        </authorList>
    </citation>
    <scope>NUCLEOTIDE SEQUENCE [LARGE SCALE GENOMIC DNA]</scope>
    <source>
        <strain evidence="1">B95-8</strain>
        <tissue evidence="1">Cell line</tissue>
    </source>
</reference>
<accession>A0ABQ9V6Z7</accession>
<evidence type="ECO:0000313" key="2">
    <source>
        <dbReference type="Proteomes" id="UP001266305"/>
    </source>
</evidence>
<evidence type="ECO:0000313" key="1">
    <source>
        <dbReference type="EMBL" id="KAK2105133.1"/>
    </source>
</evidence>
<dbReference type="Proteomes" id="UP001266305">
    <property type="component" value="Unassembled WGS sequence"/>
</dbReference>
<name>A0ABQ9V6Z7_SAGOE</name>
<protein>
    <submittedName>
        <fullName evidence="1">Uncharacterized protein</fullName>
    </submittedName>
</protein>